<evidence type="ECO:0000313" key="4">
    <source>
        <dbReference type="Proteomes" id="UP000198975"/>
    </source>
</evidence>
<dbReference type="InterPro" id="IPR004769">
    <property type="entry name" value="Pur_lyase"/>
</dbReference>
<dbReference type="GO" id="GO:0044208">
    <property type="term" value="P:'de novo' AMP biosynthetic process"/>
    <property type="evidence" value="ECO:0007669"/>
    <property type="project" value="UniProtKB-UniPathway"/>
</dbReference>
<protein>
    <submittedName>
        <fullName evidence="3">Adenylosuccinate lyase</fullName>
    </submittedName>
</protein>
<dbReference type="GO" id="GO:0070626">
    <property type="term" value="F:(S)-2-(5-amino-1-(5-phospho-D-ribosyl)imidazole-4-carboxamido) succinate lyase (fumarate-forming) activity"/>
    <property type="evidence" value="ECO:0007669"/>
    <property type="project" value="TreeGrafter"/>
</dbReference>
<dbReference type="Gene3D" id="1.20.200.10">
    <property type="entry name" value="Fumarase/aspartase (Central domain)"/>
    <property type="match status" value="1"/>
</dbReference>
<dbReference type="PRINTS" id="PR00149">
    <property type="entry name" value="FUMRATELYASE"/>
</dbReference>
<name>A0A1C4C220_9ENTR</name>
<keyword evidence="1 3" id="KW-0456">Lyase</keyword>
<dbReference type="Proteomes" id="UP000198975">
    <property type="component" value="Unassembled WGS sequence"/>
</dbReference>
<dbReference type="InterPro" id="IPR022761">
    <property type="entry name" value="Fumarate_lyase_N"/>
</dbReference>
<reference evidence="4" key="1">
    <citation type="submission" date="2016-08" db="EMBL/GenBank/DDBJ databases">
        <authorList>
            <person name="Varghese N."/>
            <person name="Submissions Spin"/>
        </authorList>
    </citation>
    <scope>NUCLEOTIDE SEQUENCE [LARGE SCALE GENOMIC DNA]</scope>
    <source>
        <strain evidence="4">REICA_082</strain>
    </source>
</reference>
<proteinExistence type="predicted"/>
<dbReference type="InterPro" id="IPR019468">
    <property type="entry name" value="AdenyloSucc_lyase_C"/>
</dbReference>
<feature type="domain" description="Adenylosuccinate lyase C-terminal" evidence="2">
    <location>
        <begin position="364"/>
        <end position="443"/>
    </location>
</feature>
<dbReference type="NCBIfam" id="TIGR00928">
    <property type="entry name" value="purB"/>
    <property type="match status" value="1"/>
</dbReference>
<organism evidence="3 4">
    <name type="scientific">Kosakonia oryzendophytica</name>
    <dbReference type="NCBI Taxonomy" id="1005665"/>
    <lineage>
        <taxon>Bacteria</taxon>
        <taxon>Pseudomonadati</taxon>
        <taxon>Pseudomonadota</taxon>
        <taxon>Gammaproteobacteria</taxon>
        <taxon>Enterobacterales</taxon>
        <taxon>Enterobacteriaceae</taxon>
        <taxon>Kosakonia</taxon>
    </lineage>
</organism>
<gene>
    <name evidence="3" type="ORF">GA0061071_106190</name>
</gene>
<dbReference type="InterPro" id="IPR008948">
    <property type="entry name" value="L-Aspartase-like"/>
</dbReference>
<dbReference type="OrthoDB" id="9768878at2"/>
<dbReference type="PRINTS" id="PR00145">
    <property type="entry name" value="ARGSUCLYASE"/>
</dbReference>
<evidence type="ECO:0000259" key="2">
    <source>
        <dbReference type="SMART" id="SM00998"/>
    </source>
</evidence>
<dbReference type="CDD" id="cd01597">
    <property type="entry name" value="pCLME"/>
    <property type="match status" value="1"/>
</dbReference>
<dbReference type="GO" id="GO:0004018">
    <property type="term" value="F:N6-(1,2-dicarboxyethyl)AMP AMP-lyase (fumarate-forming) activity"/>
    <property type="evidence" value="ECO:0007669"/>
    <property type="project" value="InterPro"/>
</dbReference>
<dbReference type="RefSeq" id="WP_061492752.1">
    <property type="nucleotide sequence ID" value="NZ_CP115659.1"/>
</dbReference>
<dbReference type="SUPFAM" id="SSF48557">
    <property type="entry name" value="L-aspartase-like"/>
    <property type="match status" value="1"/>
</dbReference>
<evidence type="ECO:0000256" key="1">
    <source>
        <dbReference type="ARBA" id="ARBA00023239"/>
    </source>
</evidence>
<dbReference type="Gene3D" id="1.10.40.30">
    <property type="entry name" value="Fumarase/aspartase (C-terminal domain)"/>
    <property type="match status" value="1"/>
</dbReference>
<dbReference type="Pfam" id="PF10397">
    <property type="entry name" value="ADSL_C"/>
    <property type="match status" value="1"/>
</dbReference>
<dbReference type="EMBL" id="FMAY01000006">
    <property type="protein sequence ID" value="SCC13135.1"/>
    <property type="molecule type" value="Genomic_DNA"/>
</dbReference>
<dbReference type="SMART" id="SM00998">
    <property type="entry name" value="ADSL_C"/>
    <property type="match status" value="1"/>
</dbReference>
<accession>A0A1C4C220</accession>
<dbReference type="PANTHER" id="PTHR43172">
    <property type="entry name" value="ADENYLOSUCCINATE LYASE"/>
    <property type="match status" value="1"/>
</dbReference>
<dbReference type="Pfam" id="PF00206">
    <property type="entry name" value="Lyase_1"/>
    <property type="match status" value="1"/>
</dbReference>
<dbReference type="FunFam" id="1.20.200.10:FF:000014">
    <property type="entry name" value="3-carboxy-cis,cis-muconate cycloisomerase"/>
    <property type="match status" value="1"/>
</dbReference>
<dbReference type="AlphaFoldDB" id="A0A1C4C220"/>
<evidence type="ECO:0000313" key="3">
    <source>
        <dbReference type="EMBL" id="SCC13135.1"/>
    </source>
</evidence>
<dbReference type="InterPro" id="IPR000362">
    <property type="entry name" value="Fumarate_lyase_fam"/>
</dbReference>
<dbReference type="GO" id="GO:0005829">
    <property type="term" value="C:cytosol"/>
    <property type="evidence" value="ECO:0007669"/>
    <property type="project" value="TreeGrafter"/>
</dbReference>
<dbReference type="GO" id="GO:0006189">
    <property type="term" value="P:'de novo' IMP biosynthetic process"/>
    <property type="evidence" value="ECO:0007669"/>
    <property type="project" value="UniProtKB-UniPathway"/>
</dbReference>
<dbReference type="UniPathway" id="UPA00075">
    <property type="reaction ID" value="UER00336"/>
</dbReference>
<dbReference type="PANTHER" id="PTHR43172:SF1">
    <property type="entry name" value="ADENYLOSUCCINATE LYASE"/>
    <property type="match status" value="1"/>
</dbReference>
<sequence>MSSHPIDFLIIGNNFATPEMRAIWSEENRLRQQAAVEVALARAQGELGVIPPKAAQEIADRAQPQALQLSDIAQLAAQMKHSFMPTLTALQQQCGPAGEYLHYGATTQDIVDTATILQLRDALGIIRRDTVGVARALRQLAERHQHTLMVGRTHGMQALPTTFGFKVAVWLDEFLRHLTRINEISPRVLTGNINGAIGTNAALGDQGPEVERRALALLGLACPTIGWQSARDRLSEFASLAVLISGSLGKIGNELYNLMRTEIGEVEEPFSAGKIGSTTMPHKRNPAAIEGLASLTAPVRHSAGLIFESMHVEHERDAMSWRAEWLALPEICLYLSAQLQNAQGILNGLTVNSEKMRANLDIQAGLLLSERVMFEAGKTLGKQTAHHLVYTCAMTAFESGRDFKSVLAEQPEIAGAISGADLDSWLDPARYLGSAVEKVGDVLRAADDSQLLERV</sequence>
<keyword evidence="4" id="KW-1185">Reference proteome</keyword>
<dbReference type="PROSITE" id="PS00163">
    <property type="entry name" value="FUMARATE_LYASES"/>
    <property type="match status" value="1"/>
</dbReference>
<dbReference type="UniPathway" id="UPA00074">
    <property type="reaction ID" value="UER00132"/>
</dbReference>
<dbReference type="InterPro" id="IPR020557">
    <property type="entry name" value="Fumarate_lyase_CS"/>
</dbReference>